<gene>
    <name evidence="1" type="ORF">MT2528_2124</name>
</gene>
<accession>A0ABY1HCF8</accession>
<sequence length="58" mass="6394">MLLANQELVAGGYIEKMITLLNQKARRVKAEGRSLGLSLDAVSVKLGVDKLLYTVEFE</sequence>
<keyword evidence="2" id="KW-1185">Reference proteome</keyword>
<evidence type="ECO:0000313" key="1">
    <source>
        <dbReference type="EMBL" id="SGY91292.1"/>
    </source>
</evidence>
<protein>
    <submittedName>
        <fullName evidence="1">Bacteriophage f237</fullName>
    </submittedName>
</protein>
<comment type="caution">
    <text evidence="1">The sequence shown here is derived from an EMBL/GenBank/DDBJ whole genome shotgun (WGS) entry which is preliminary data.</text>
</comment>
<organism evidence="1 2">
    <name type="scientific">Moritella viscosa</name>
    <dbReference type="NCBI Taxonomy" id="80854"/>
    <lineage>
        <taxon>Bacteria</taxon>
        <taxon>Pseudomonadati</taxon>
        <taxon>Pseudomonadota</taxon>
        <taxon>Gammaproteobacteria</taxon>
        <taxon>Alteromonadales</taxon>
        <taxon>Moritellaceae</taxon>
        <taxon>Moritella</taxon>
    </lineage>
</organism>
<proteinExistence type="predicted"/>
<evidence type="ECO:0000313" key="2">
    <source>
        <dbReference type="Proteomes" id="UP000182660"/>
    </source>
</evidence>
<reference evidence="1 2" key="1">
    <citation type="submission" date="2016-11" db="EMBL/GenBank/DDBJ databases">
        <authorList>
            <person name="Klemetsen T."/>
        </authorList>
    </citation>
    <scope>NUCLEOTIDE SEQUENCE [LARGE SCALE GENOMIC DNA]</scope>
    <source>
        <strain evidence="1">MT 2528</strain>
    </source>
</reference>
<dbReference type="EMBL" id="FPLJ01000052">
    <property type="protein sequence ID" value="SGY91292.1"/>
    <property type="molecule type" value="Genomic_DNA"/>
</dbReference>
<name>A0ABY1HCF8_9GAMM</name>
<dbReference type="Proteomes" id="UP000182660">
    <property type="component" value="Unassembled WGS sequence"/>
</dbReference>